<dbReference type="Gene3D" id="3.10.310.10">
    <property type="entry name" value="Diaminopimelate Epimerase, Chain A, domain 1"/>
    <property type="match status" value="2"/>
</dbReference>
<comment type="caution">
    <text evidence="3">The sequence shown here is derived from an EMBL/GenBank/DDBJ whole genome shotgun (WGS) entry which is preliminary data.</text>
</comment>
<evidence type="ECO:0000313" key="3">
    <source>
        <dbReference type="EMBL" id="RIA47465.1"/>
    </source>
</evidence>
<dbReference type="OrthoDB" id="9788221at2"/>
<dbReference type="EMBL" id="QXDF01000003">
    <property type="protein sequence ID" value="RIA47465.1"/>
    <property type="molecule type" value="Genomic_DNA"/>
</dbReference>
<dbReference type="GO" id="GO:0016853">
    <property type="term" value="F:isomerase activity"/>
    <property type="evidence" value="ECO:0007669"/>
    <property type="project" value="UniProtKB-KW"/>
</dbReference>
<gene>
    <name evidence="3" type="ORF">BXY53_2546</name>
</gene>
<dbReference type="PANTHER" id="PTHR13774:SF32">
    <property type="entry name" value="ANTISENSE-ENHANCING SEQUENCE 1"/>
    <property type="match status" value="1"/>
</dbReference>
<evidence type="ECO:0000256" key="2">
    <source>
        <dbReference type="PIRSR" id="PIRSR016184-1"/>
    </source>
</evidence>
<sequence length="304" mass="32844">MNLTYYVLDVFTQDQLAGNPLAVVCGADGLDTDRMQGIAREFNLSETVFVMDPEHEAHSARVRIFTPKSELPFAGHPTVGTAILLAQLKFGEVSTEQDAIIVLEENIGAVRVGVRMIPGTADYAEFDAPRLPGDAGATAPEDRIAAALGLATSEIGFENHHPSRFNAGMPFTFVPVDGLDAIRRAHVVHAHWEEAFRGDELMAAFVYCRETVRQRASYHARMFAPMMGVPEDPATGSAAAAFAGAINRFDRPADGLNRYEIEQGFEMGRPSEIVLEAEVSGRTVTGLRIGGHAVHVARGELALG</sequence>
<dbReference type="InterPro" id="IPR003719">
    <property type="entry name" value="Phenazine_PhzF-like"/>
</dbReference>
<dbReference type="GO" id="GO:0005737">
    <property type="term" value="C:cytoplasm"/>
    <property type="evidence" value="ECO:0007669"/>
    <property type="project" value="TreeGrafter"/>
</dbReference>
<keyword evidence="3" id="KW-0413">Isomerase</keyword>
<reference evidence="3 4" key="1">
    <citation type="submission" date="2018-08" db="EMBL/GenBank/DDBJ databases">
        <title>Genomic Encyclopedia of Archaeal and Bacterial Type Strains, Phase II (KMG-II): from individual species to whole genera.</title>
        <authorList>
            <person name="Goeker M."/>
        </authorList>
    </citation>
    <scope>NUCLEOTIDE SEQUENCE [LARGE SCALE GENOMIC DNA]</scope>
    <source>
        <strain evidence="3 4">DSM 5002</strain>
    </source>
</reference>
<dbReference type="NCBIfam" id="TIGR00654">
    <property type="entry name" value="PhzF_family"/>
    <property type="match status" value="1"/>
</dbReference>
<feature type="active site" evidence="2">
    <location>
        <position position="46"/>
    </location>
</feature>
<keyword evidence="4" id="KW-1185">Reference proteome</keyword>
<dbReference type="AlphaFoldDB" id="A0A397PJL5"/>
<accession>A0A397PJL5</accession>
<dbReference type="PIRSF" id="PIRSF016184">
    <property type="entry name" value="PhzC_PhzF"/>
    <property type="match status" value="1"/>
</dbReference>
<dbReference type="Proteomes" id="UP000266273">
    <property type="component" value="Unassembled WGS sequence"/>
</dbReference>
<name>A0A397PJL5_9HYPH</name>
<proteinExistence type="inferred from homology"/>
<dbReference type="PANTHER" id="PTHR13774">
    <property type="entry name" value="PHENAZINE BIOSYNTHESIS PROTEIN"/>
    <property type="match status" value="1"/>
</dbReference>
<dbReference type="SUPFAM" id="SSF54506">
    <property type="entry name" value="Diaminopimelate epimerase-like"/>
    <property type="match status" value="1"/>
</dbReference>
<dbReference type="RefSeq" id="WP_119062331.1">
    <property type="nucleotide sequence ID" value="NZ_QXDF01000003.1"/>
</dbReference>
<comment type="similarity">
    <text evidence="1">Belongs to the PhzF family.</text>
</comment>
<dbReference type="Pfam" id="PF02567">
    <property type="entry name" value="PhzC-PhzF"/>
    <property type="match status" value="1"/>
</dbReference>
<evidence type="ECO:0000313" key="4">
    <source>
        <dbReference type="Proteomes" id="UP000266273"/>
    </source>
</evidence>
<organism evidence="3 4">
    <name type="scientific">Dichotomicrobium thermohalophilum</name>
    <dbReference type="NCBI Taxonomy" id="933063"/>
    <lineage>
        <taxon>Bacteria</taxon>
        <taxon>Pseudomonadati</taxon>
        <taxon>Pseudomonadota</taxon>
        <taxon>Alphaproteobacteria</taxon>
        <taxon>Hyphomicrobiales</taxon>
        <taxon>Hyphomicrobiaceae</taxon>
        <taxon>Dichotomicrobium</taxon>
    </lineage>
</organism>
<protein>
    <submittedName>
        <fullName evidence="3">Trans-2,3-dihydro-3-hydroxyanthranilate isomerase</fullName>
    </submittedName>
</protein>
<evidence type="ECO:0000256" key="1">
    <source>
        <dbReference type="ARBA" id="ARBA00008270"/>
    </source>
</evidence>